<dbReference type="InterPro" id="IPR045229">
    <property type="entry name" value="TPP_enz"/>
</dbReference>
<evidence type="ECO:0000256" key="1">
    <source>
        <dbReference type="ARBA" id="ARBA00007812"/>
    </source>
</evidence>
<evidence type="ECO:0000259" key="5">
    <source>
        <dbReference type="Pfam" id="PF00205"/>
    </source>
</evidence>
<name>A0ABS6UQ31_9PSEU</name>
<accession>A0ABS6UQ31</accession>
<dbReference type="CDD" id="cd07035">
    <property type="entry name" value="TPP_PYR_POX_like"/>
    <property type="match status" value="1"/>
</dbReference>
<comment type="caution">
    <text evidence="8">The sequence shown here is derived from an EMBL/GenBank/DDBJ whole genome shotgun (WGS) entry which is preliminary data.</text>
</comment>
<organism evidence="8 9">
    <name type="scientific">Pseudonocardia abyssalis</name>
    <dbReference type="NCBI Taxonomy" id="2792008"/>
    <lineage>
        <taxon>Bacteria</taxon>
        <taxon>Bacillati</taxon>
        <taxon>Actinomycetota</taxon>
        <taxon>Actinomycetes</taxon>
        <taxon>Pseudonocardiales</taxon>
        <taxon>Pseudonocardiaceae</taxon>
        <taxon>Pseudonocardia</taxon>
    </lineage>
</organism>
<dbReference type="CDD" id="cd02003">
    <property type="entry name" value="TPP_IolD"/>
    <property type="match status" value="1"/>
</dbReference>
<protein>
    <submittedName>
        <fullName evidence="8">3D-(3,5/4)-trihydroxycyclohexane-1,2-dione acylhydrolase (Decyclizing)</fullName>
        <ecNumber evidence="8">3.7.1.22</ecNumber>
    </submittedName>
</protein>
<evidence type="ECO:0000256" key="2">
    <source>
        <dbReference type="ARBA" id="ARBA00023052"/>
    </source>
</evidence>
<dbReference type="GO" id="GO:0102481">
    <property type="term" value="F:3D-(3,5/4)-trihydroxycyclohexane-1,2-dione hydrolase activity"/>
    <property type="evidence" value="ECO:0007669"/>
    <property type="project" value="UniProtKB-EC"/>
</dbReference>
<keyword evidence="2 3" id="KW-0786">Thiamine pyrophosphate</keyword>
<sequence length="618" mass="66031">MRLTVAQAVVRFLANQYSERDGAEQRLVPGMFGIFGHGNVAGIGQALLEVADSGDLPYHLARNEQGMVHSAVGYARMRDRTQFLACTASIGPGSTNMLTGAALATTNRIPVLLLPSDVFATRVASPVLQELERADGYDVSVNDAFRPLSVFFDRVWRPEQLPAALLGAMRALTDPAQTGAATIALPQDVQAEAHDWPDELFSKRVWHLARPVPEPAALARAAAVIRSARRPLLVAGGGVHYSQASDALARFAEATGIPVADTQAGKGALLHDHPQAVGGVGSTGSPVANGLARTADVVIGVGTRWSDFTTASRSAFQDPDVRFVNLNVASLDAAKHAGEMLLADAREGLDALTGALAGQRWDTTWDAGPWNAEVDRAFHLGHSPLPAQTEVLGALNEGIDARDVVVQAAGSMPGDLQMLWRARDRKGYHVEYAYSCMGYEVAGALGVKMAAPEREVWALVGDGSYLMMASEIVTAVSEGIKLNLVIVQNHGFASIGALSESLGSQRFGTAYRYRSGSGRLDGHVLPVDLAANAESLGADVIRVRTIAEFRDAVEQSRAATRTTAIHVETDPLAPVPDPDSWWDVPVAEVSELDSTRHARTTYDERKRDQRPLIGRNAP</sequence>
<dbReference type="RefSeq" id="WP_218604739.1">
    <property type="nucleotide sequence ID" value="NZ_JADQDJ010000254.1"/>
</dbReference>
<comment type="similarity">
    <text evidence="1 3">Belongs to the TPP enzyme family.</text>
</comment>
<dbReference type="Proteomes" id="UP000694287">
    <property type="component" value="Unassembled WGS sequence"/>
</dbReference>
<dbReference type="InterPro" id="IPR012001">
    <property type="entry name" value="Thiamin_PyroP_enz_TPP-bd_dom"/>
</dbReference>
<feature type="domain" description="Thiamine pyrophosphate enzyme N-terminal TPP-binding" evidence="7">
    <location>
        <begin position="47"/>
        <end position="130"/>
    </location>
</feature>
<keyword evidence="9" id="KW-1185">Reference proteome</keyword>
<dbReference type="InterPro" id="IPR011766">
    <property type="entry name" value="TPP_enzyme_TPP-bd"/>
</dbReference>
<dbReference type="EMBL" id="JADQDK010000001">
    <property type="protein sequence ID" value="MBW0134066.1"/>
    <property type="molecule type" value="Genomic_DNA"/>
</dbReference>
<dbReference type="Pfam" id="PF02775">
    <property type="entry name" value="TPP_enzyme_C"/>
    <property type="match status" value="1"/>
</dbReference>
<evidence type="ECO:0000256" key="3">
    <source>
        <dbReference type="RuleBase" id="RU362132"/>
    </source>
</evidence>
<dbReference type="Pfam" id="PF00205">
    <property type="entry name" value="TPP_enzyme_M"/>
    <property type="match status" value="1"/>
</dbReference>
<feature type="domain" description="Thiamine pyrophosphate enzyme central" evidence="5">
    <location>
        <begin position="218"/>
        <end position="352"/>
    </location>
</feature>
<reference evidence="8 9" key="1">
    <citation type="submission" date="2020-11" db="EMBL/GenBank/DDBJ databases">
        <title>Pseudonocardia abyssalis sp. nov. and Pseudonocardia oceani sp. nov., description and phylogenomic analysis of two novel actinomycetes isolated from the deep Southern Ocean.</title>
        <authorList>
            <person name="Parra J."/>
        </authorList>
    </citation>
    <scope>NUCLEOTIDE SEQUENCE [LARGE SCALE GENOMIC DNA]</scope>
    <source>
        <strain evidence="8 9">KRD-168</strain>
    </source>
</reference>
<evidence type="ECO:0000256" key="4">
    <source>
        <dbReference type="SAM" id="MobiDB-lite"/>
    </source>
</evidence>
<feature type="region of interest" description="Disordered" evidence="4">
    <location>
        <begin position="594"/>
        <end position="618"/>
    </location>
</feature>
<dbReference type="InterPro" id="IPR000399">
    <property type="entry name" value="TPP-bd_CS"/>
</dbReference>
<feature type="domain" description="Thiamine pyrophosphate enzyme TPP-binding" evidence="6">
    <location>
        <begin position="410"/>
        <end position="567"/>
    </location>
</feature>
<keyword evidence="8" id="KW-0378">Hydrolase</keyword>
<feature type="compositionally biased region" description="Basic and acidic residues" evidence="4">
    <location>
        <begin position="594"/>
        <end position="610"/>
    </location>
</feature>
<dbReference type="Pfam" id="PF02776">
    <property type="entry name" value="TPP_enzyme_N"/>
    <property type="match status" value="1"/>
</dbReference>
<dbReference type="PROSITE" id="PS00187">
    <property type="entry name" value="TPP_ENZYMES"/>
    <property type="match status" value="1"/>
</dbReference>
<dbReference type="PANTHER" id="PTHR18968:SF9">
    <property type="entry name" value="3D-(3,5_4)-TRIHYDROXYCYCLOHEXANE-1,2-DIONE HYDROLASE"/>
    <property type="match status" value="1"/>
</dbReference>
<evidence type="ECO:0000259" key="7">
    <source>
        <dbReference type="Pfam" id="PF02776"/>
    </source>
</evidence>
<dbReference type="InterPro" id="IPR030817">
    <property type="entry name" value="Myo_inos_IolD"/>
</dbReference>
<evidence type="ECO:0000313" key="8">
    <source>
        <dbReference type="EMBL" id="MBW0134066.1"/>
    </source>
</evidence>
<dbReference type="PANTHER" id="PTHR18968">
    <property type="entry name" value="THIAMINE PYROPHOSPHATE ENZYMES"/>
    <property type="match status" value="1"/>
</dbReference>
<evidence type="ECO:0000259" key="6">
    <source>
        <dbReference type="Pfam" id="PF02775"/>
    </source>
</evidence>
<proteinExistence type="inferred from homology"/>
<dbReference type="EC" id="3.7.1.22" evidence="8"/>
<dbReference type="InterPro" id="IPR012000">
    <property type="entry name" value="Thiamin_PyroP_enz_cen_dom"/>
</dbReference>
<dbReference type="NCBIfam" id="TIGR04377">
    <property type="entry name" value="myo_inos_iolD"/>
    <property type="match status" value="1"/>
</dbReference>
<gene>
    <name evidence="8" type="primary">iolD</name>
    <name evidence="8" type="ORF">I4I81_07330</name>
</gene>
<evidence type="ECO:0000313" key="9">
    <source>
        <dbReference type="Proteomes" id="UP000694287"/>
    </source>
</evidence>